<comment type="catalytic activity">
    <reaction evidence="5">
        <text>4-phospho-D-erythronate + NAD(+) = (R)-3-hydroxy-2-oxo-4-phosphooxybutanoate + NADH + H(+)</text>
        <dbReference type="Rhea" id="RHEA:18829"/>
        <dbReference type="ChEBI" id="CHEBI:15378"/>
        <dbReference type="ChEBI" id="CHEBI:57540"/>
        <dbReference type="ChEBI" id="CHEBI:57945"/>
        <dbReference type="ChEBI" id="CHEBI:58538"/>
        <dbReference type="ChEBI" id="CHEBI:58766"/>
        <dbReference type="EC" id="1.1.1.290"/>
    </reaction>
</comment>
<feature type="active site" evidence="5">
    <location>
        <position position="235"/>
    </location>
</feature>
<keyword evidence="3 5" id="KW-0520">NAD</keyword>
<dbReference type="Gene3D" id="3.40.50.720">
    <property type="entry name" value="NAD(P)-binding Rossmann-like Domain"/>
    <property type="match status" value="2"/>
</dbReference>
<evidence type="ECO:0000313" key="8">
    <source>
        <dbReference type="EMBL" id="MCT7359584.1"/>
    </source>
</evidence>
<feature type="binding site" evidence="5">
    <location>
        <position position="146"/>
    </location>
    <ligand>
        <name>NAD(+)</name>
        <dbReference type="ChEBI" id="CHEBI:57540"/>
    </ligand>
</feature>
<dbReference type="GO" id="GO:0046983">
    <property type="term" value="F:protein dimerization activity"/>
    <property type="evidence" value="ECO:0007669"/>
    <property type="project" value="InterPro"/>
</dbReference>
<dbReference type="GO" id="GO:0005829">
    <property type="term" value="C:cytosol"/>
    <property type="evidence" value="ECO:0007669"/>
    <property type="project" value="TreeGrafter"/>
</dbReference>
<reference evidence="8" key="1">
    <citation type="journal article" date="2022" name="Front. Microbiol.">
        <title>Genome-based taxonomic rearrangement of Oceanobacter-related bacteria including the description of Thalassolituus hydrocarbonoclasticus sp. nov. and Thalassolituus pacificus sp. nov. and emended description of the genus Thalassolituus.</title>
        <authorList>
            <person name="Dong C."/>
            <person name="Wei L."/>
            <person name="Wang J."/>
            <person name="Lai Q."/>
            <person name="Huang Z."/>
            <person name="Shao Z."/>
        </authorList>
    </citation>
    <scope>NUCLEOTIDE SEQUENCE</scope>
    <source>
        <strain evidence="8">59MF3M-4</strain>
    </source>
</reference>
<comment type="caution">
    <text evidence="5">Lacks conserved residue(s) required for the propagation of feature annotation.</text>
</comment>
<gene>
    <name evidence="5 8" type="primary">pdxB</name>
    <name evidence="8" type="ORF">NYR02_11160</name>
</gene>
<evidence type="ECO:0000256" key="4">
    <source>
        <dbReference type="ARBA" id="ARBA00023096"/>
    </source>
</evidence>
<feature type="binding site" evidence="5">
    <location>
        <position position="66"/>
    </location>
    <ligand>
        <name>substrate</name>
    </ligand>
</feature>
<dbReference type="SUPFAM" id="SSF52283">
    <property type="entry name" value="Formate/glycerate dehydrogenase catalytic domain-like"/>
    <property type="match status" value="1"/>
</dbReference>
<name>A0A9X3AS62_9GAMM</name>
<dbReference type="GO" id="GO:0030267">
    <property type="term" value="F:glyoxylate reductase (NADPH) activity"/>
    <property type="evidence" value="ECO:0007669"/>
    <property type="project" value="TreeGrafter"/>
</dbReference>
<feature type="domain" description="Erythronate-4-phosphate dehydrogenase dimerisation" evidence="7">
    <location>
        <begin position="287"/>
        <end position="360"/>
    </location>
</feature>
<accession>A0A9X3AS62</accession>
<comment type="pathway">
    <text evidence="5">Cofactor biosynthesis; pyridoxine 5'-phosphate biosynthesis; pyridoxine 5'-phosphate from D-erythrose 4-phosphate: step 2/5.</text>
</comment>
<dbReference type="GO" id="GO:0033711">
    <property type="term" value="F:4-phosphoerythronate dehydrogenase activity"/>
    <property type="evidence" value="ECO:0007669"/>
    <property type="project" value="UniProtKB-EC"/>
</dbReference>
<keyword evidence="2 5" id="KW-0560">Oxidoreductase</keyword>
<dbReference type="HAMAP" id="MF_01825">
    <property type="entry name" value="PdxB"/>
    <property type="match status" value="1"/>
</dbReference>
<dbReference type="InterPro" id="IPR038251">
    <property type="entry name" value="PdxB_dimer_sf"/>
</dbReference>
<dbReference type="RefSeq" id="WP_260976450.1">
    <property type="nucleotide sequence ID" value="NZ_JAOANI010000019.1"/>
</dbReference>
<protein>
    <recommendedName>
        <fullName evidence="5">Erythronate-4-phosphate dehydrogenase</fullName>
        <ecNumber evidence="5">1.1.1.290</ecNumber>
    </recommendedName>
</protein>
<dbReference type="InterPro" id="IPR024531">
    <property type="entry name" value="Erythronate-4-P_DHase_dimer"/>
</dbReference>
<dbReference type="CDD" id="cd12158">
    <property type="entry name" value="ErythrP_dh"/>
    <property type="match status" value="1"/>
</dbReference>
<dbReference type="InterPro" id="IPR029752">
    <property type="entry name" value="D-isomer_DH_CS1"/>
</dbReference>
<sequence>MHIVADENIPLLNEFFADFGDITLVEGRSMTAADLAGADILLVRSVTRVDAQLLAGSQVKFVGTATIGTDHIDRAYLEEAGIGFKSAPGCNAQAVVDYVLSALSVLVDERGIGFTDVTVGIVGVGSVGWLLRRRLEEMGVTVLATDPFKNPDEVGELVSLDEVLGADVVTLHTPLTRDGEHPTWHLIDEQRLAQMKPDASLINAGRGAVVDNAALLAHMQKNRDFEAILDVWENEPELDLQLMQRCLLATPHIAGYSLDGKMRGTEYVYQGLCEFFGLPVRRKLAQFLPEPGVKRVNFSDQVPVYQALRTAIRACYEIRVDDGVMRTAMKRSDNLKATFDQMRKNYPLRRDIPTLRVGVPAKCHDLHEALSAAGFDVRTK</sequence>
<organism evidence="8 9">
    <name type="scientific">Thalassolituus pacificus</name>
    <dbReference type="NCBI Taxonomy" id="2975440"/>
    <lineage>
        <taxon>Bacteria</taxon>
        <taxon>Pseudomonadati</taxon>
        <taxon>Pseudomonadota</taxon>
        <taxon>Gammaproteobacteria</taxon>
        <taxon>Oceanospirillales</taxon>
        <taxon>Oceanospirillaceae</taxon>
        <taxon>Thalassolituus</taxon>
    </lineage>
</organism>
<evidence type="ECO:0000256" key="3">
    <source>
        <dbReference type="ARBA" id="ARBA00023027"/>
    </source>
</evidence>
<comment type="similarity">
    <text evidence="5">Belongs to the D-isomer specific 2-hydroxyacid dehydrogenase family. PdxB subfamily.</text>
</comment>
<dbReference type="InterPro" id="IPR050223">
    <property type="entry name" value="D-isomer_2-hydroxyacid_DH"/>
</dbReference>
<keyword evidence="1 5" id="KW-0963">Cytoplasm</keyword>
<comment type="caution">
    <text evidence="8">The sequence shown here is derived from an EMBL/GenBank/DDBJ whole genome shotgun (WGS) entry which is preliminary data.</text>
</comment>
<evidence type="ECO:0000313" key="9">
    <source>
        <dbReference type="Proteomes" id="UP001147830"/>
    </source>
</evidence>
<feature type="binding site" evidence="5">
    <location>
        <position position="255"/>
    </location>
    <ligand>
        <name>NAD(+)</name>
        <dbReference type="ChEBI" id="CHEBI:57540"/>
    </ligand>
</feature>
<dbReference type="GO" id="GO:0016618">
    <property type="term" value="F:hydroxypyruvate reductase [NAD(P)H] activity"/>
    <property type="evidence" value="ECO:0007669"/>
    <property type="project" value="TreeGrafter"/>
</dbReference>
<comment type="function">
    <text evidence="5">Catalyzes the oxidation of erythronate-4-phosphate to 3-hydroxy-2-oxo-4-phosphonooxybutanoate.</text>
</comment>
<feature type="active site" description="Proton donor" evidence="5">
    <location>
        <position position="252"/>
    </location>
</feature>
<feature type="active site" evidence="5">
    <location>
        <position position="206"/>
    </location>
</feature>
<evidence type="ECO:0000259" key="7">
    <source>
        <dbReference type="Pfam" id="PF11890"/>
    </source>
</evidence>
<reference evidence="8" key="2">
    <citation type="submission" date="2022-08" db="EMBL/GenBank/DDBJ databases">
        <authorList>
            <person name="Dong C."/>
        </authorList>
    </citation>
    <scope>NUCLEOTIDE SEQUENCE</scope>
    <source>
        <strain evidence="8">59MF3M-4</strain>
    </source>
</reference>
<dbReference type="Gene3D" id="3.30.1370.170">
    <property type="match status" value="1"/>
</dbReference>
<feature type="binding site" evidence="5">
    <location>
        <position position="256"/>
    </location>
    <ligand>
        <name>substrate</name>
    </ligand>
</feature>
<dbReference type="GO" id="GO:0008615">
    <property type="term" value="P:pyridoxine biosynthetic process"/>
    <property type="evidence" value="ECO:0007669"/>
    <property type="project" value="UniProtKB-UniRule"/>
</dbReference>
<dbReference type="PANTHER" id="PTHR10996">
    <property type="entry name" value="2-HYDROXYACID DEHYDROGENASE-RELATED"/>
    <property type="match status" value="1"/>
</dbReference>
<evidence type="ECO:0000259" key="6">
    <source>
        <dbReference type="Pfam" id="PF02826"/>
    </source>
</evidence>
<dbReference type="PROSITE" id="PS00065">
    <property type="entry name" value="D_2_HYDROXYACID_DH_1"/>
    <property type="match status" value="1"/>
</dbReference>
<dbReference type="InterPro" id="IPR006140">
    <property type="entry name" value="D-isomer_DH_NAD-bd"/>
</dbReference>
<dbReference type="PANTHER" id="PTHR10996:SF178">
    <property type="entry name" value="2-HYDROXYACID DEHYDROGENASE YGL185C-RELATED"/>
    <property type="match status" value="1"/>
</dbReference>
<dbReference type="EC" id="1.1.1.290" evidence="5"/>
<dbReference type="Proteomes" id="UP001147830">
    <property type="component" value="Unassembled WGS sequence"/>
</dbReference>
<dbReference type="EMBL" id="JAOANI010000019">
    <property type="protein sequence ID" value="MCT7359584.1"/>
    <property type="molecule type" value="Genomic_DNA"/>
</dbReference>
<keyword evidence="4 5" id="KW-0664">Pyridoxine biosynthesis</keyword>
<comment type="subcellular location">
    <subcellularLocation>
        <location evidence="5">Cytoplasm</location>
    </subcellularLocation>
</comment>
<dbReference type="InterPro" id="IPR036291">
    <property type="entry name" value="NAD(P)-bd_dom_sf"/>
</dbReference>
<proteinExistence type="inferred from homology"/>
<evidence type="ECO:0000256" key="2">
    <source>
        <dbReference type="ARBA" id="ARBA00023002"/>
    </source>
</evidence>
<dbReference type="Pfam" id="PF02826">
    <property type="entry name" value="2-Hacid_dh_C"/>
    <property type="match status" value="1"/>
</dbReference>
<feature type="binding site" evidence="5">
    <location>
        <position position="45"/>
    </location>
    <ligand>
        <name>substrate</name>
    </ligand>
</feature>
<evidence type="ECO:0000256" key="1">
    <source>
        <dbReference type="ARBA" id="ARBA00022490"/>
    </source>
</evidence>
<feature type="binding site" evidence="5">
    <location>
        <position position="230"/>
    </location>
    <ligand>
        <name>NAD(+)</name>
        <dbReference type="ChEBI" id="CHEBI:57540"/>
    </ligand>
</feature>
<dbReference type="NCBIfam" id="NF001309">
    <property type="entry name" value="PRK00257.1"/>
    <property type="match status" value="1"/>
</dbReference>
<feature type="binding site" evidence="5">
    <location>
        <position position="173"/>
    </location>
    <ligand>
        <name>NAD(+)</name>
        <dbReference type="ChEBI" id="CHEBI:57540"/>
    </ligand>
</feature>
<dbReference type="GO" id="GO:0051287">
    <property type="term" value="F:NAD binding"/>
    <property type="evidence" value="ECO:0007669"/>
    <property type="project" value="InterPro"/>
</dbReference>
<dbReference type="AlphaFoldDB" id="A0A9X3AS62"/>
<keyword evidence="9" id="KW-1185">Reference proteome</keyword>
<dbReference type="Pfam" id="PF11890">
    <property type="entry name" value="DUF3410"/>
    <property type="match status" value="1"/>
</dbReference>
<comment type="subunit">
    <text evidence="5">Homodimer.</text>
</comment>
<feature type="domain" description="D-isomer specific 2-hydroxyacid dehydrogenase NAD-binding" evidence="6">
    <location>
        <begin position="113"/>
        <end position="254"/>
    </location>
</feature>
<dbReference type="SUPFAM" id="SSF51735">
    <property type="entry name" value="NAD(P)-binding Rossmann-fold domains"/>
    <property type="match status" value="1"/>
</dbReference>
<dbReference type="InterPro" id="IPR020921">
    <property type="entry name" value="Erythronate-4-P_DHase"/>
</dbReference>
<evidence type="ECO:0000256" key="5">
    <source>
        <dbReference type="HAMAP-Rule" id="MF_01825"/>
    </source>
</evidence>